<comment type="subunit">
    <text evidence="10">Homotrimer; The trimer binds only one molecule of glutathione.</text>
</comment>
<keyword evidence="4" id="KW-0808">Transferase</keyword>
<accession>A0A2S5TD38</accession>
<name>A0A2S5TD38_9GAMM</name>
<proteinExistence type="predicted"/>
<dbReference type="InterPro" id="IPR023352">
    <property type="entry name" value="MAPEG-like_dom_sf"/>
</dbReference>
<evidence type="ECO:0000313" key="15">
    <source>
        <dbReference type="Proteomes" id="UP000238220"/>
    </source>
</evidence>
<dbReference type="Gene3D" id="1.20.120.550">
    <property type="entry name" value="Membrane associated eicosanoid/glutathione metabolism-like domain"/>
    <property type="match status" value="1"/>
</dbReference>
<reference evidence="14 15" key="1">
    <citation type="submission" date="2018-02" db="EMBL/GenBank/DDBJ databases">
        <title>Genome sequencing of Solimonas sp. HR-BB.</title>
        <authorList>
            <person name="Lee Y."/>
            <person name="Jeon C.O."/>
        </authorList>
    </citation>
    <scope>NUCLEOTIDE SEQUENCE [LARGE SCALE GENOMIC DNA]</scope>
    <source>
        <strain evidence="14 15">HR-BB</strain>
    </source>
</reference>
<sequence>MPMESSPLHWYALSAVLLFLKMFAISLYQGWHRISRQQFKTPEDAAFVGRPAAAEELPQVQRAARAWANDLENIPVFLALGIAYVQLGLSAAAAPWLFGVFVAARVAHTLCYLAGLQPWRTLSYAVGIGATLGMGAMILGALF</sequence>
<dbReference type="Pfam" id="PF01124">
    <property type="entry name" value="MAPEG"/>
    <property type="match status" value="1"/>
</dbReference>
<keyword evidence="5 13" id="KW-0812">Transmembrane</keyword>
<protein>
    <recommendedName>
        <fullName evidence="11">Microsomal glutathione S-transferase 1</fullName>
        <ecNumber evidence="3">2.5.1.18</ecNumber>
    </recommendedName>
</protein>
<dbReference type="InterPro" id="IPR001129">
    <property type="entry name" value="Membr-assoc_MAPEG"/>
</dbReference>
<dbReference type="InterPro" id="IPR040162">
    <property type="entry name" value="MGST1-like"/>
</dbReference>
<evidence type="ECO:0000256" key="3">
    <source>
        <dbReference type="ARBA" id="ARBA00012452"/>
    </source>
</evidence>
<evidence type="ECO:0000256" key="7">
    <source>
        <dbReference type="ARBA" id="ARBA00022989"/>
    </source>
</evidence>
<dbReference type="PANTHER" id="PTHR10689:SF6">
    <property type="entry name" value="MICROSOMAL GLUTATHIONE S-TRANSFERASE 1"/>
    <property type="match status" value="1"/>
</dbReference>
<dbReference type="SUPFAM" id="SSF161084">
    <property type="entry name" value="MAPEG domain-like"/>
    <property type="match status" value="1"/>
</dbReference>
<organism evidence="14 15">
    <name type="scientific">Solimonas fluminis</name>
    <dbReference type="NCBI Taxonomy" id="2086571"/>
    <lineage>
        <taxon>Bacteria</taxon>
        <taxon>Pseudomonadati</taxon>
        <taxon>Pseudomonadota</taxon>
        <taxon>Gammaproteobacteria</taxon>
        <taxon>Nevskiales</taxon>
        <taxon>Nevskiaceae</taxon>
        <taxon>Solimonas</taxon>
    </lineage>
</organism>
<keyword evidence="15" id="KW-1185">Reference proteome</keyword>
<dbReference type="AlphaFoldDB" id="A0A2S5TD38"/>
<evidence type="ECO:0000313" key="14">
    <source>
        <dbReference type="EMBL" id="PPE72921.1"/>
    </source>
</evidence>
<evidence type="ECO:0000256" key="11">
    <source>
        <dbReference type="ARBA" id="ARBA00039397"/>
    </source>
</evidence>
<keyword evidence="9 13" id="KW-0472">Membrane</keyword>
<evidence type="ECO:0000256" key="6">
    <source>
        <dbReference type="ARBA" id="ARBA00022824"/>
    </source>
</evidence>
<dbReference type="Proteomes" id="UP000238220">
    <property type="component" value="Unassembled WGS sequence"/>
</dbReference>
<keyword evidence="6" id="KW-0256">Endoplasmic reticulum</keyword>
<evidence type="ECO:0000256" key="8">
    <source>
        <dbReference type="ARBA" id="ARBA00022990"/>
    </source>
</evidence>
<comment type="caution">
    <text evidence="14">The sequence shown here is derived from an EMBL/GenBank/DDBJ whole genome shotgun (WGS) entry which is preliminary data.</text>
</comment>
<dbReference type="EC" id="2.5.1.18" evidence="3"/>
<comment type="catalytic activity">
    <reaction evidence="12">
        <text>RX + glutathione = an S-substituted glutathione + a halide anion + H(+)</text>
        <dbReference type="Rhea" id="RHEA:16437"/>
        <dbReference type="ChEBI" id="CHEBI:15378"/>
        <dbReference type="ChEBI" id="CHEBI:16042"/>
        <dbReference type="ChEBI" id="CHEBI:17792"/>
        <dbReference type="ChEBI" id="CHEBI:57925"/>
        <dbReference type="ChEBI" id="CHEBI:90779"/>
        <dbReference type="EC" id="2.5.1.18"/>
    </reaction>
    <physiologicalReaction direction="left-to-right" evidence="12">
        <dbReference type="Rhea" id="RHEA:16438"/>
    </physiologicalReaction>
</comment>
<feature type="transmembrane region" description="Helical" evidence="13">
    <location>
        <begin position="122"/>
        <end position="142"/>
    </location>
</feature>
<evidence type="ECO:0000256" key="5">
    <source>
        <dbReference type="ARBA" id="ARBA00022692"/>
    </source>
</evidence>
<comment type="function">
    <text evidence="1">Conjugation of reduced glutathione to a wide number of exogenous and endogenous hydrophobic electrophiles.</text>
</comment>
<evidence type="ECO:0000256" key="4">
    <source>
        <dbReference type="ARBA" id="ARBA00022679"/>
    </source>
</evidence>
<dbReference type="OrthoDB" id="6365081at2"/>
<evidence type="ECO:0000256" key="13">
    <source>
        <dbReference type="SAM" id="Phobius"/>
    </source>
</evidence>
<keyword evidence="8" id="KW-0007">Acetylation</keyword>
<evidence type="ECO:0000256" key="10">
    <source>
        <dbReference type="ARBA" id="ARBA00038540"/>
    </source>
</evidence>
<feature type="transmembrane region" description="Helical" evidence="13">
    <location>
        <begin position="76"/>
        <end position="102"/>
    </location>
</feature>
<dbReference type="GO" id="GO:0016020">
    <property type="term" value="C:membrane"/>
    <property type="evidence" value="ECO:0007669"/>
    <property type="project" value="InterPro"/>
</dbReference>
<dbReference type="PANTHER" id="PTHR10689">
    <property type="entry name" value="MICROSOMAL GLUTATHIONE S-TRANSFERASE 1"/>
    <property type="match status" value="1"/>
</dbReference>
<dbReference type="EMBL" id="PSNW01000009">
    <property type="protein sequence ID" value="PPE72921.1"/>
    <property type="molecule type" value="Genomic_DNA"/>
</dbReference>
<comment type="subcellular location">
    <subcellularLocation>
        <location evidence="2">Endoplasmic reticulum membrane</location>
        <topology evidence="2">Multi-pass membrane protein</topology>
    </subcellularLocation>
</comment>
<evidence type="ECO:0000256" key="12">
    <source>
        <dbReference type="ARBA" id="ARBA00049385"/>
    </source>
</evidence>
<keyword evidence="7 13" id="KW-1133">Transmembrane helix</keyword>
<evidence type="ECO:0000256" key="9">
    <source>
        <dbReference type="ARBA" id="ARBA00023136"/>
    </source>
</evidence>
<evidence type="ECO:0000256" key="2">
    <source>
        <dbReference type="ARBA" id="ARBA00004477"/>
    </source>
</evidence>
<gene>
    <name evidence="14" type="ORF">C3942_15980</name>
</gene>
<evidence type="ECO:0000256" key="1">
    <source>
        <dbReference type="ARBA" id="ARBA00003701"/>
    </source>
</evidence>
<feature type="transmembrane region" description="Helical" evidence="13">
    <location>
        <begin position="12"/>
        <end position="31"/>
    </location>
</feature>
<dbReference type="GO" id="GO:0004364">
    <property type="term" value="F:glutathione transferase activity"/>
    <property type="evidence" value="ECO:0007669"/>
    <property type="project" value="UniProtKB-EC"/>
</dbReference>